<reference evidence="1 2" key="1">
    <citation type="submission" date="2020-08" db="EMBL/GenBank/DDBJ databases">
        <authorList>
            <person name="Hejnol A."/>
        </authorList>
    </citation>
    <scope>NUCLEOTIDE SEQUENCE [LARGE SCALE GENOMIC DNA]</scope>
</reference>
<gene>
    <name evidence="1" type="ORF">DGYR_LOCUS949</name>
</gene>
<evidence type="ECO:0000313" key="1">
    <source>
        <dbReference type="EMBL" id="CAD5111698.1"/>
    </source>
</evidence>
<comment type="caution">
    <text evidence="1">The sequence shown here is derived from an EMBL/GenBank/DDBJ whole genome shotgun (WGS) entry which is preliminary data.</text>
</comment>
<sequence>MSSMSLKGRPLPNFYDFVENSTERNNCEWSELVDNSQFDLILTEKTLNKWSDNEKTPPFNGRLEKDANFKHIKFPNPMESPILRKTPKSRMKLALDSEYKKSPIYEYKHGRPTG</sequence>
<dbReference type="EMBL" id="CAJFCJ010000002">
    <property type="protein sequence ID" value="CAD5111698.1"/>
    <property type="molecule type" value="Genomic_DNA"/>
</dbReference>
<accession>A0A7I8V7Z6</accession>
<dbReference type="AlphaFoldDB" id="A0A7I8V7Z6"/>
<proteinExistence type="predicted"/>
<organism evidence="1 2">
    <name type="scientific">Dimorphilus gyrociliatus</name>
    <dbReference type="NCBI Taxonomy" id="2664684"/>
    <lineage>
        <taxon>Eukaryota</taxon>
        <taxon>Metazoa</taxon>
        <taxon>Spiralia</taxon>
        <taxon>Lophotrochozoa</taxon>
        <taxon>Annelida</taxon>
        <taxon>Polychaeta</taxon>
        <taxon>Polychaeta incertae sedis</taxon>
        <taxon>Dinophilidae</taxon>
        <taxon>Dimorphilus</taxon>
    </lineage>
</organism>
<dbReference type="Proteomes" id="UP000549394">
    <property type="component" value="Unassembled WGS sequence"/>
</dbReference>
<keyword evidence="2" id="KW-1185">Reference proteome</keyword>
<evidence type="ECO:0000313" key="2">
    <source>
        <dbReference type="Proteomes" id="UP000549394"/>
    </source>
</evidence>
<protein>
    <submittedName>
        <fullName evidence="1">DgyrCDS985</fullName>
    </submittedName>
</protein>
<name>A0A7I8V7Z6_9ANNE</name>